<dbReference type="Pfam" id="PF00188">
    <property type="entry name" value="CAP"/>
    <property type="match status" value="1"/>
</dbReference>
<comment type="caution">
    <text evidence="3">The sequence shown here is derived from an EMBL/GenBank/DDBJ whole genome shotgun (WGS) entry which is preliminary data.</text>
</comment>
<sequence>MFVIFNIAVGVLLLPPTLPQDVEDTTPKPLCEGGTYNEKYIRDYVVQTINNHRYALLRGSALNGPWNGTVYGKKFPLAMTMDRLEYDCNLEKKAFALMGECCSTKAPTAPDGTTALFYQIDQDFDDHELFSAVWDWTKQINKFAVSDDAISAKHVVYRNKDRNLYEYLTLVRAVSSKIGCADITCRRGNSIKYIALCLLNRNPLTDGAVVYKVGLGGCNRGETCQKGICDQSGFCDLTK</sequence>
<evidence type="ECO:0000313" key="3">
    <source>
        <dbReference type="EMBL" id="KAK6726703.1"/>
    </source>
</evidence>
<reference evidence="3 4" key="1">
    <citation type="submission" date="2023-08" db="EMBL/GenBank/DDBJ databases">
        <title>A Necator americanus chromosomal reference genome.</title>
        <authorList>
            <person name="Ilik V."/>
            <person name="Petrzelkova K.J."/>
            <person name="Pardy F."/>
            <person name="Fuh T."/>
            <person name="Niatou-Singa F.S."/>
            <person name="Gouil Q."/>
            <person name="Baker L."/>
            <person name="Ritchie M.E."/>
            <person name="Jex A.R."/>
            <person name="Gazzola D."/>
            <person name="Li H."/>
            <person name="Toshio Fujiwara R."/>
            <person name="Zhan B."/>
            <person name="Aroian R.V."/>
            <person name="Pafco B."/>
            <person name="Schwarz E.M."/>
        </authorList>
    </citation>
    <scope>NUCLEOTIDE SEQUENCE [LARGE SCALE GENOMIC DNA]</scope>
    <source>
        <strain evidence="3 4">Aroian</strain>
        <tissue evidence="3">Whole animal</tissue>
    </source>
</reference>
<accession>A0ABR1BJT0</accession>
<proteinExistence type="predicted"/>
<dbReference type="SUPFAM" id="SSF55797">
    <property type="entry name" value="PR-1-like"/>
    <property type="match status" value="1"/>
</dbReference>
<evidence type="ECO:0000313" key="4">
    <source>
        <dbReference type="Proteomes" id="UP001303046"/>
    </source>
</evidence>
<feature type="domain" description="SCP" evidence="2">
    <location>
        <begin position="48"/>
        <end position="197"/>
    </location>
</feature>
<dbReference type="EMBL" id="JAVFWL010000001">
    <property type="protein sequence ID" value="KAK6726703.1"/>
    <property type="molecule type" value="Genomic_DNA"/>
</dbReference>
<evidence type="ECO:0000259" key="2">
    <source>
        <dbReference type="Pfam" id="PF00188"/>
    </source>
</evidence>
<dbReference type="InterPro" id="IPR035940">
    <property type="entry name" value="CAP_sf"/>
</dbReference>
<organism evidence="3 4">
    <name type="scientific">Necator americanus</name>
    <name type="common">Human hookworm</name>
    <dbReference type="NCBI Taxonomy" id="51031"/>
    <lineage>
        <taxon>Eukaryota</taxon>
        <taxon>Metazoa</taxon>
        <taxon>Ecdysozoa</taxon>
        <taxon>Nematoda</taxon>
        <taxon>Chromadorea</taxon>
        <taxon>Rhabditida</taxon>
        <taxon>Rhabditina</taxon>
        <taxon>Rhabditomorpha</taxon>
        <taxon>Strongyloidea</taxon>
        <taxon>Ancylostomatidae</taxon>
        <taxon>Bunostominae</taxon>
        <taxon>Necator</taxon>
    </lineage>
</organism>
<dbReference type="Proteomes" id="UP001303046">
    <property type="component" value="Unassembled WGS sequence"/>
</dbReference>
<keyword evidence="1" id="KW-0732">Signal</keyword>
<feature type="signal peptide" evidence="1">
    <location>
        <begin position="1"/>
        <end position="19"/>
    </location>
</feature>
<feature type="chain" id="PRO_5047246299" description="SCP domain-containing protein" evidence="1">
    <location>
        <begin position="20"/>
        <end position="239"/>
    </location>
</feature>
<keyword evidence="4" id="KW-1185">Reference proteome</keyword>
<dbReference type="InterPro" id="IPR014044">
    <property type="entry name" value="CAP_dom"/>
</dbReference>
<name>A0ABR1BJT0_NECAM</name>
<evidence type="ECO:0000256" key="1">
    <source>
        <dbReference type="SAM" id="SignalP"/>
    </source>
</evidence>
<dbReference type="Gene3D" id="3.40.33.10">
    <property type="entry name" value="CAP"/>
    <property type="match status" value="1"/>
</dbReference>
<gene>
    <name evidence="3" type="primary">Necator_chrI.g926</name>
    <name evidence="3" type="ORF">RB195_004802</name>
</gene>
<protein>
    <recommendedName>
        <fullName evidence="2">SCP domain-containing protein</fullName>
    </recommendedName>
</protein>